<feature type="compositionally biased region" description="Acidic residues" evidence="1">
    <location>
        <begin position="1"/>
        <end position="14"/>
    </location>
</feature>
<feature type="non-terminal residue" evidence="2">
    <location>
        <position position="1"/>
    </location>
</feature>
<evidence type="ECO:0000313" key="2">
    <source>
        <dbReference type="EMBL" id="KFK23709.1"/>
    </source>
</evidence>
<sequence length="51" mass="5843">SSDEEESPPSDDELSVSKPYGIPIHLRTRFKYNLEQAKQATPQRICNHRSS</sequence>
<feature type="region of interest" description="Disordered" evidence="1">
    <location>
        <begin position="1"/>
        <end position="20"/>
    </location>
</feature>
<name>A0A087G1F7_ARAAL</name>
<dbReference type="AlphaFoldDB" id="A0A087G1F7"/>
<dbReference type="Proteomes" id="UP000029120">
    <property type="component" value="Unassembled WGS sequence"/>
</dbReference>
<evidence type="ECO:0000256" key="1">
    <source>
        <dbReference type="SAM" id="MobiDB-lite"/>
    </source>
</evidence>
<evidence type="ECO:0000313" key="3">
    <source>
        <dbReference type="Proteomes" id="UP000029120"/>
    </source>
</evidence>
<reference evidence="3" key="1">
    <citation type="journal article" date="2015" name="Nat. Plants">
        <title>Genome expansion of Arabis alpina linked with retrotransposition and reduced symmetric DNA methylation.</title>
        <authorList>
            <person name="Willing E.M."/>
            <person name="Rawat V."/>
            <person name="Mandakova T."/>
            <person name="Maumus F."/>
            <person name="James G.V."/>
            <person name="Nordstroem K.J."/>
            <person name="Becker C."/>
            <person name="Warthmann N."/>
            <person name="Chica C."/>
            <person name="Szarzynska B."/>
            <person name="Zytnicki M."/>
            <person name="Albani M.C."/>
            <person name="Kiefer C."/>
            <person name="Bergonzi S."/>
            <person name="Castaings L."/>
            <person name="Mateos J.L."/>
            <person name="Berns M.C."/>
            <person name="Bujdoso N."/>
            <person name="Piofczyk T."/>
            <person name="de Lorenzo L."/>
            <person name="Barrero-Sicilia C."/>
            <person name="Mateos I."/>
            <person name="Piednoel M."/>
            <person name="Hagmann J."/>
            <person name="Chen-Min-Tao R."/>
            <person name="Iglesias-Fernandez R."/>
            <person name="Schuster S.C."/>
            <person name="Alonso-Blanco C."/>
            <person name="Roudier F."/>
            <person name="Carbonero P."/>
            <person name="Paz-Ares J."/>
            <person name="Davis S.J."/>
            <person name="Pecinka A."/>
            <person name="Quesneville H."/>
            <person name="Colot V."/>
            <person name="Lysak M.A."/>
            <person name="Weigel D."/>
            <person name="Coupland G."/>
            <person name="Schneeberger K."/>
        </authorList>
    </citation>
    <scope>NUCLEOTIDE SEQUENCE [LARGE SCALE GENOMIC DNA]</scope>
    <source>
        <strain evidence="3">cv. Pajares</strain>
    </source>
</reference>
<dbReference type="Gramene" id="KFK23709">
    <property type="protein sequence ID" value="KFK23709"/>
    <property type="gene ID" value="AALP_AAs70549U000100"/>
</dbReference>
<dbReference type="EMBL" id="KL976185">
    <property type="protein sequence ID" value="KFK23709.1"/>
    <property type="molecule type" value="Genomic_DNA"/>
</dbReference>
<keyword evidence="3" id="KW-1185">Reference proteome</keyword>
<gene>
    <name evidence="2" type="ORF">AALP_AAs70549U000100</name>
</gene>
<organism evidence="2 3">
    <name type="scientific">Arabis alpina</name>
    <name type="common">Alpine rock-cress</name>
    <dbReference type="NCBI Taxonomy" id="50452"/>
    <lineage>
        <taxon>Eukaryota</taxon>
        <taxon>Viridiplantae</taxon>
        <taxon>Streptophyta</taxon>
        <taxon>Embryophyta</taxon>
        <taxon>Tracheophyta</taxon>
        <taxon>Spermatophyta</taxon>
        <taxon>Magnoliopsida</taxon>
        <taxon>eudicotyledons</taxon>
        <taxon>Gunneridae</taxon>
        <taxon>Pentapetalae</taxon>
        <taxon>rosids</taxon>
        <taxon>malvids</taxon>
        <taxon>Brassicales</taxon>
        <taxon>Brassicaceae</taxon>
        <taxon>Arabideae</taxon>
        <taxon>Arabis</taxon>
    </lineage>
</organism>
<accession>A0A087G1F7</accession>
<protein>
    <submittedName>
        <fullName evidence="2">Uncharacterized protein</fullName>
    </submittedName>
</protein>
<proteinExistence type="predicted"/>